<dbReference type="InterPro" id="IPR028002">
    <property type="entry name" value="Myb_DNA-bind_5"/>
</dbReference>
<organism evidence="5 6">
    <name type="scientific">Rhipicephalus sanguineus</name>
    <name type="common">Brown dog tick</name>
    <name type="synonym">Ixodes sanguineus</name>
    <dbReference type="NCBI Taxonomy" id="34632"/>
    <lineage>
        <taxon>Eukaryota</taxon>
        <taxon>Metazoa</taxon>
        <taxon>Ecdysozoa</taxon>
        <taxon>Arthropoda</taxon>
        <taxon>Chelicerata</taxon>
        <taxon>Arachnida</taxon>
        <taxon>Acari</taxon>
        <taxon>Parasitiformes</taxon>
        <taxon>Ixodida</taxon>
        <taxon>Ixodoidea</taxon>
        <taxon>Ixodidae</taxon>
        <taxon>Rhipicephalinae</taxon>
        <taxon>Rhipicephalus</taxon>
        <taxon>Rhipicephalus</taxon>
    </lineage>
</organism>
<evidence type="ECO:0000256" key="1">
    <source>
        <dbReference type="ARBA" id="ARBA00011764"/>
    </source>
</evidence>
<dbReference type="Proteomes" id="UP000821837">
    <property type="component" value="Unassembled WGS sequence"/>
</dbReference>
<keyword evidence="6" id="KW-1185">Reference proteome</keyword>
<dbReference type="AlphaFoldDB" id="A0A9D4TDP4"/>
<comment type="function">
    <text evidence="3">Involved in transvection phenomena (= synapsis-dependent gene expression), where the synaptic pairing of chromosomes carrying genes with which zeste interacts influences the expression of these genes. Zeste binds to DNA and stimulates transcription from a nearby promoter.</text>
</comment>
<accession>A0A9D4TDP4</accession>
<evidence type="ECO:0000313" key="5">
    <source>
        <dbReference type="EMBL" id="KAH7986542.1"/>
    </source>
</evidence>
<reference evidence="5" key="2">
    <citation type="submission" date="2021-09" db="EMBL/GenBank/DDBJ databases">
        <authorList>
            <person name="Jia N."/>
            <person name="Wang J."/>
            <person name="Shi W."/>
            <person name="Du L."/>
            <person name="Sun Y."/>
            <person name="Zhan W."/>
            <person name="Jiang J."/>
            <person name="Wang Q."/>
            <person name="Zhang B."/>
            <person name="Ji P."/>
            <person name="Sakyi L.B."/>
            <person name="Cui X."/>
            <person name="Yuan T."/>
            <person name="Jiang B."/>
            <person name="Yang W."/>
            <person name="Lam T.T.-Y."/>
            <person name="Chang Q."/>
            <person name="Ding S."/>
            <person name="Wang X."/>
            <person name="Zhu J."/>
            <person name="Ruan X."/>
            <person name="Zhao L."/>
            <person name="Wei J."/>
            <person name="Que T."/>
            <person name="Du C."/>
            <person name="Cheng J."/>
            <person name="Dai P."/>
            <person name="Han X."/>
            <person name="Huang E."/>
            <person name="Gao Y."/>
            <person name="Liu J."/>
            <person name="Shao H."/>
            <person name="Ye R."/>
            <person name="Li L."/>
            <person name="Wei W."/>
            <person name="Wang X."/>
            <person name="Wang C."/>
            <person name="Huo Q."/>
            <person name="Li W."/>
            <person name="Guo W."/>
            <person name="Chen H."/>
            <person name="Chen S."/>
            <person name="Zhou L."/>
            <person name="Zhou L."/>
            <person name="Ni X."/>
            <person name="Tian J."/>
            <person name="Zhou Y."/>
            <person name="Sheng Y."/>
            <person name="Liu T."/>
            <person name="Pan Y."/>
            <person name="Xia L."/>
            <person name="Li J."/>
            <person name="Zhao F."/>
            <person name="Cao W."/>
        </authorList>
    </citation>
    <scope>NUCLEOTIDE SEQUENCE</scope>
    <source>
        <strain evidence="5">Rsan-2018</strain>
        <tissue evidence="5">Larvae</tissue>
    </source>
</reference>
<evidence type="ECO:0000259" key="4">
    <source>
        <dbReference type="Pfam" id="PF13873"/>
    </source>
</evidence>
<evidence type="ECO:0000256" key="2">
    <source>
        <dbReference type="ARBA" id="ARBA00016807"/>
    </source>
</evidence>
<dbReference type="EMBL" id="JABSTV010000381">
    <property type="protein sequence ID" value="KAH7986542.1"/>
    <property type="molecule type" value="Genomic_DNA"/>
</dbReference>
<reference evidence="5" key="1">
    <citation type="journal article" date="2020" name="Cell">
        <title>Large-Scale Comparative Analyses of Tick Genomes Elucidate Their Genetic Diversity and Vector Capacities.</title>
        <authorList>
            <consortium name="Tick Genome and Microbiome Consortium (TIGMIC)"/>
            <person name="Jia N."/>
            <person name="Wang J."/>
            <person name="Shi W."/>
            <person name="Du L."/>
            <person name="Sun Y."/>
            <person name="Zhan W."/>
            <person name="Jiang J.F."/>
            <person name="Wang Q."/>
            <person name="Zhang B."/>
            <person name="Ji P."/>
            <person name="Bell-Sakyi L."/>
            <person name="Cui X.M."/>
            <person name="Yuan T.T."/>
            <person name="Jiang B.G."/>
            <person name="Yang W.F."/>
            <person name="Lam T.T."/>
            <person name="Chang Q.C."/>
            <person name="Ding S.J."/>
            <person name="Wang X.J."/>
            <person name="Zhu J.G."/>
            <person name="Ruan X.D."/>
            <person name="Zhao L."/>
            <person name="Wei J.T."/>
            <person name="Ye R.Z."/>
            <person name="Que T.C."/>
            <person name="Du C.H."/>
            <person name="Zhou Y.H."/>
            <person name="Cheng J.X."/>
            <person name="Dai P.F."/>
            <person name="Guo W.B."/>
            <person name="Han X.H."/>
            <person name="Huang E.J."/>
            <person name="Li L.F."/>
            <person name="Wei W."/>
            <person name="Gao Y.C."/>
            <person name="Liu J.Z."/>
            <person name="Shao H.Z."/>
            <person name="Wang X."/>
            <person name="Wang C.C."/>
            <person name="Yang T.C."/>
            <person name="Huo Q.B."/>
            <person name="Li W."/>
            <person name="Chen H.Y."/>
            <person name="Chen S.E."/>
            <person name="Zhou L.G."/>
            <person name="Ni X.B."/>
            <person name="Tian J.H."/>
            <person name="Sheng Y."/>
            <person name="Liu T."/>
            <person name="Pan Y.S."/>
            <person name="Xia L.Y."/>
            <person name="Li J."/>
            <person name="Zhao F."/>
            <person name="Cao W.C."/>
        </authorList>
    </citation>
    <scope>NUCLEOTIDE SEQUENCE</scope>
    <source>
        <strain evidence="5">Rsan-2018</strain>
    </source>
</reference>
<proteinExistence type="predicted"/>
<name>A0A9D4TDP4_RHISA</name>
<gene>
    <name evidence="5" type="ORF">HPB52_024882</name>
</gene>
<sequence>MEPPLSVVLRFGSRPISGVAEFFRPSNLRKRKKRVNVKHDVYQIAMPSSRISNRQEEILINFMERHSRLVFRAGELDSTFTAFDRNRLWEELARLLNDEGPPIRSAREWRIWWTKFVHRCRRDAGDYASEMRTTSNQTRQWQPKHTQPSLVQVASQAGSRAHQLQGRAHLLEGVGLTHVAQLASGVHQTAVLEKGLKSVADAVKELCEIGRRQEERLRRLEENLSPLATLATSTVVVLPQQPMPGQEPPQPAQ</sequence>
<dbReference type="Pfam" id="PF13873">
    <property type="entry name" value="Myb_DNA-bind_5"/>
    <property type="match status" value="1"/>
</dbReference>
<evidence type="ECO:0000256" key="3">
    <source>
        <dbReference type="ARBA" id="ARBA00025466"/>
    </source>
</evidence>
<comment type="subunit">
    <text evidence="1">Self-associates forming complexes of several hundred monomers.</text>
</comment>
<feature type="domain" description="Myb/SANT-like DNA-binding" evidence="4">
    <location>
        <begin position="49"/>
        <end position="123"/>
    </location>
</feature>
<protein>
    <recommendedName>
        <fullName evidence="2">Regulatory protein zeste</fullName>
    </recommendedName>
</protein>
<evidence type="ECO:0000313" key="6">
    <source>
        <dbReference type="Proteomes" id="UP000821837"/>
    </source>
</evidence>
<comment type="caution">
    <text evidence="5">The sequence shown here is derived from an EMBL/GenBank/DDBJ whole genome shotgun (WGS) entry which is preliminary data.</text>
</comment>